<accession>A0ACC1AFX1</accession>
<protein>
    <submittedName>
        <fullName evidence="1">Uncharacterized protein</fullName>
    </submittedName>
</protein>
<dbReference type="Proteomes" id="UP001164250">
    <property type="component" value="Chromosome 10"/>
</dbReference>
<name>A0ACC1AFX1_9ROSI</name>
<proteinExistence type="predicted"/>
<reference evidence="2" key="1">
    <citation type="journal article" date="2023" name="G3 (Bethesda)">
        <title>Genome assembly and association tests identify interacting loci associated with vigor, precocity, and sex in interspecific pistachio rootstocks.</title>
        <authorList>
            <person name="Palmer W."/>
            <person name="Jacygrad E."/>
            <person name="Sagayaradj S."/>
            <person name="Cavanaugh K."/>
            <person name="Han R."/>
            <person name="Bertier L."/>
            <person name="Beede B."/>
            <person name="Kafkas S."/>
            <person name="Golino D."/>
            <person name="Preece J."/>
            <person name="Michelmore R."/>
        </authorList>
    </citation>
    <scope>NUCLEOTIDE SEQUENCE [LARGE SCALE GENOMIC DNA]</scope>
</reference>
<dbReference type="EMBL" id="CM047906">
    <property type="protein sequence ID" value="KAJ0086163.1"/>
    <property type="molecule type" value="Genomic_DNA"/>
</dbReference>
<evidence type="ECO:0000313" key="1">
    <source>
        <dbReference type="EMBL" id="KAJ0086163.1"/>
    </source>
</evidence>
<evidence type="ECO:0000313" key="2">
    <source>
        <dbReference type="Proteomes" id="UP001164250"/>
    </source>
</evidence>
<keyword evidence="2" id="KW-1185">Reference proteome</keyword>
<comment type="caution">
    <text evidence="1">The sequence shown here is derived from an EMBL/GenBank/DDBJ whole genome shotgun (WGS) entry which is preliminary data.</text>
</comment>
<organism evidence="1 2">
    <name type="scientific">Pistacia atlantica</name>
    <dbReference type="NCBI Taxonomy" id="434234"/>
    <lineage>
        <taxon>Eukaryota</taxon>
        <taxon>Viridiplantae</taxon>
        <taxon>Streptophyta</taxon>
        <taxon>Embryophyta</taxon>
        <taxon>Tracheophyta</taxon>
        <taxon>Spermatophyta</taxon>
        <taxon>Magnoliopsida</taxon>
        <taxon>eudicotyledons</taxon>
        <taxon>Gunneridae</taxon>
        <taxon>Pentapetalae</taxon>
        <taxon>rosids</taxon>
        <taxon>malvids</taxon>
        <taxon>Sapindales</taxon>
        <taxon>Anacardiaceae</taxon>
        <taxon>Pistacia</taxon>
    </lineage>
</organism>
<gene>
    <name evidence="1" type="ORF">Patl1_08952</name>
</gene>
<sequence length="162" mass="17867">MRKQGLKPDKITFLGVLGACIHGGLVDEGRKYFKIMKEEFGIAPTLQHSAYMVGLLGRAGFFEEAISFIKTMEIEPDAAVWGSLLSACCMHQEVKLGECLARKLYFLDYGNGGVYVLMSNLYAARGMWDDVVRVRKMMKDIGGDGCSGVSLIEVTSVLKYGH</sequence>